<dbReference type="InterPro" id="IPR035932">
    <property type="entry name" value="HflD-like_sf"/>
</dbReference>
<keyword evidence="3 4" id="KW-0472">Membrane</keyword>
<dbReference type="GO" id="GO:0005886">
    <property type="term" value="C:plasma membrane"/>
    <property type="evidence" value="ECO:0007669"/>
    <property type="project" value="UniProtKB-SubCell"/>
</dbReference>
<keyword evidence="1 4" id="KW-1003">Cell membrane</keyword>
<evidence type="ECO:0000256" key="2">
    <source>
        <dbReference type="ARBA" id="ARBA00022490"/>
    </source>
</evidence>
<dbReference type="PANTHER" id="PTHR38100">
    <property type="entry name" value="HIGH FREQUENCY LYSOGENIZATION PROTEIN HFLD"/>
    <property type="match status" value="1"/>
</dbReference>
<comment type="subcellular location">
    <subcellularLocation>
        <location evidence="4">Cytoplasm</location>
    </subcellularLocation>
    <subcellularLocation>
        <location evidence="4">Cell membrane</location>
        <topology evidence="4">Peripheral membrane protein</topology>
        <orientation evidence="4">Cytoplasmic side</orientation>
    </subcellularLocation>
</comment>
<protein>
    <recommendedName>
        <fullName evidence="4">High frequency lysogenization protein HflD homolog</fullName>
    </recommendedName>
</protein>
<dbReference type="NCBIfam" id="NF001246">
    <property type="entry name" value="PRK00218.1-2"/>
    <property type="match status" value="1"/>
</dbReference>
<dbReference type="SUPFAM" id="SSF101322">
    <property type="entry name" value="YcfC-like"/>
    <property type="match status" value="1"/>
</dbReference>
<dbReference type="Proteomes" id="UP000189475">
    <property type="component" value="Unassembled WGS sequence"/>
</dbReference>
<dbReference type="NCBIfam" id="NF001248">
    <property type="entry name" value="PRK00218.1-4"/>
    <property type="match status" value="1"/>
</dbReference>
<dbReference type="Pfam" id="PF04356">
    <property type="entry name" value="DUF489"/>
    <property type="match status" value="1"/>
</dbReference>
<dbReference type="PANTHER" id="PTHR38100:SF1">
    <property type="entry name" value="HIGH FREQUENCY LYSOGENIZATION PROTEIN HFLD"/>
    <property type="match status" value="1"/>
</dbReference>
<name>A0A1R4B327_9VIBR</name>
<evidence type="ECO:0000256" key="1">
    <source>
        <dbReference type="ARBA" id="ARBA00022475"/>
    </source>
</evidence>
<keyword evidence="6" id="KW-1185">Reference proteome</keyword>
<comment type="similarity">
    <text evidence="4">Belongs to the HflD family.</text>
</comment>
<dbReference type="HAMAP" id="MF_00695">
    <property type="entry name" value="HflD_protein"/>
    <property type="match status" value="1"/>
</dbReference>
<evidence type="ECO:0000256" key="4">
    <source>
        <dbReference type="HAMAP-Rule" id="MF_00695"/>
    </source>
</evidence>
<evidence type="ECO:0000313" key="6">
    <source>
        <dbReference type="Proteomes" id="UP000189475"/>
    </source>
</evidence>
<gene>
    <name evidence="4 5" type="primary">hflD</name>
    <name evidence="5" type="ORF">VPAL9027_01271</name>
</gene>
<dbReference type="GO" id="GO:0005737">
    <property type="term" value="C:cytoplasm"/>
    <property type="evidence" value="ECO:0007669"/>
    <property type="project" value="UniProtKB-SubCell"/>
</dbReference>
<dbReference type="Gene3D" id="1.10.3890.10">
    <property type="entry name" value="HflD-like"/>
    <property type="match status" value="1"/>
</dbReference>
<accession>A0A1R4B327</accession>
<sequence length="205" mass="22665">MANTLYDRTIAFAGLCQAAALVQQVARNGQCDKDAFETSLRAIICMDPKDTVSVFGHERNLKLGLETMVNGIDGSTNGSELTRYIISLLALQKKLSGRNDAMSQLGDRLDMLSRQTEHFDLLEDQMLSNLASVYLDVISPIGPRIQITGTPAVLQQTTSQNKVRALLLGGIRCAVLWNQVGGKRRHLIFGRKKMVEQAKQILQHI</sequence>
<dbReference type="EMBL" id="FUFT01000002">
    <property type="protein sequence ID" value="SJL83305.1"/>
    <property type="molecule type" value="Genomic_DNA"/>
</dbReference>
<dbReference type="InterPro" id="IPR007451">
    <property type="entry name" value="HflD"/>
</dbReference>
<evidence type="ECO:0000256" key="3">
    <source>
        <dbReference type="ARBA" id="ARBA00023136"/>
    </source>
</evidence>
<dbReference type="OrthoDB" id="9788031at2"/>
<dbReference type="RefSeq" id="WP_077313299.1">
    <property type="nucleotide sequence ID" value="NZ_AP024887.1"/>
</dbReference>
<dbReference type="STRING" id="1918946.VPAL9027_01271"/>
<evidence type="ECO:0000313" key="5">
    <source>
        <dbReference type="EMBL" id="SJL83305.1"/>
    </source>
</evidence>
<dbReference type="AlphaFoldDB" id="A0A1R4B327"/>
<reference evidence="5 6" key="1">
    <citation type="submission" date="2017-02" db="EMBL/GenBank/DDBJ databases">
        <authorList>
            <person name="Peterson S.W."/>
        </authorList>
    </citation>
    <scope>NUCLEOTIDE SEQUENCE [LARGE SCALE GENOMIC DNA]</scope>
    <source>
        <strain evidence="5 6">CECT 9027</strain>
    </source>
</reference>
<organism evidence="5 6">
    <name type="scientific">Vibrio palustris</name>
    <dbReference type="NCBI Taxonomy" id="1918946"/>
    <lineage>
        <taxon>Bacteria</taxon>
        <taxon>Pseudomonadati</taxon>
        <taxon>Pseudomonadota</taxon>
        <taxon>Gammaproteobacteria</taxon>
        <taxon>Vibrionales</taxon>
        <taxon>Vibrionaceae</taxon>
        <taxon>Vibrio</taxon>
    </lineage>
</organism>
<proteinExistence type="inferred from homology"/>
<keyword evidence="2 4" id="KW-0963">Cytoplasm</keyword>